<reference evidence="1 2" key="1">
    <citation type="submission" date="2016-10" db="EMBL/GenBank/DDBJ databases">
        <authorList>
            <person name="de Groot N.N."/>
        </authorList>
    </citation>
    <scope>NUCLEOTIDE SEQUENCE [LARGE SCALE GENOMIC DNA]</scope>
    <source>
        <strain evidence="1 2">DSM 17925</strain>
    </source>
</reference>
<keyword evidence="2" id="KW-1185">Reference proteome</keyword>
<gene>
    <name evidence="1" type="ORF">SAMN04488515_2662</name>
</gene>
<sequence>MNTQIQFVLQRLGLIVLTALPMQVAGEDLSGFGQPSLVLSDQSGLPFYPTDTHVFTPNATDASVMSFGRIMTVTADTTTAAPVHSLSQSRSKPEAAVALRATVLRRSELLVQQRAPLRARAVQSVPRAVPSSDIGDSWSVGVFR</sequence>
<dbReference type="EMBL" id="FOIZ01000002">
    <property type="protein sequence ID" value="SEW40072.1"/>
    <property type="molecule type" value="Genomic_DNA"/>
</dbReference>
<organism evidence="1 2">
    <name type="scientific">Cognatiyoonia koreensis</name>
    <dbReference type="NCBI Taxonomy" id="364200"/>
    <lineage>
        <taxon>Bacteria</taxon>
        <taxon>Pseudomonadati</taxon>
        <taxon>Pseudomonadota</taxon>
        <taxon>Alphaproteobacteria</taxon>
        <taxon>Rhodobacterales</taxon>
        <taxon>Paracoccaceae</taxon>
        <taxon>Cognatiyoonia</taxon>
    </lineage>
</organism>
<dbReference type="STRING" id="364200.SAMN04488515_2662"/>
<dbReference type="Proteomes" id="UP000199167">
    <property type="component" value="Unassembled WGS sequence"/>
</dbReference>
<protein>
    <submittedName>
        <fullName evidence="1">Uncharacterized protein</fullName>
    </submittedName>
</protein>
<dbReference type="AlphaFoldDB" id="A0A1I0RGW3"/>
<dbReference type="RefSeq" id="WP_089995646.1">
    <property type="nucleotide sequence ID" value="NZ_FOIZ01000002.1"/>
</dbReference>
<evidence type="ECO:0000313" key="1">
    <source>
        <dbReference type="EMBL" id="SEW40072.1"/>
    </source>
</evidence>
<accession>A0A1I0RGW3</accession>
<name>A0A1I0RGW3_9RHOB</name>
<proteinExistence type="predicted"/>
<evidence type="ECO:0000313" key="2">
    <source>
        <dbReference type="Proteomes" id="UP000199167"/>
    </source>
</evidence>